<reference evidence="1" key="1">
    <citation type="submission" date="2014-11" db="EMBL/GenBank/DDBJ databases">
        <authorList>
            <person name="Amaro Gonzalez C."/>
        </authorList>
    </citation>
    <scope>NUCLEOTIDE SEQUENCE</scope>
</reference>
<accession>A0A0E9PGV1</accession>
<protein>
    <submittedName>
        <fullName evidence="1">Uncharacterized protein</fullName>
    </submittedName>
</protein>
<reference evidence="1" key="2">
    <citation type="journal article" date="2015" name="Fish Shellfish Immunol.">
        <title>Early steps in the European eel (Anguilla anguilla)-Vibrio vulnificus interaction in the gills: Role of the RtxA13 toxin.</title>
        <authorList>
            <person name="Callol A."/>
            <person name="Pajuelo D."/>
            <person name="Ebbesson L."/>
            <person name="Teles M."/>
            <person name="MacKenzie S."/>
            <person name="Amaro C."/>
        </authorList>
    </citation>
    <scope>NUCLEOTIDE SEQUENCE</scope>
</reference>
<evidence type="ECO:0000313" key="1">
    <source>
        <dbReference type="EMBL" id="JAH03836.1"/>
    </source>
</evidence>
<sequence length="12" mass="1387">MICNNFTTNCPE</sequence>
<organism evidence="1">
    <name type="scientific">Anguilla anguilla</name>
    <name type="common">European freshwater eel</name>
    <name type="synonym">Muraena anguilla</name>
    <dbReference type="NCBI Taxonomy" id="7936"/>
    <lineage>
        <taxon>Eukaryota</taxon>
        <taxon>Metazoa</taxon>
        <taxon>Chordata</taxon>
        <taxon>Craniata</taxon>
        <taxon>Vertebrata</taxon>
        <taxon>Euteleostomi</taxon>
        <taxon>Actinopterygii</taxon>
        <taxon>Neopterygii</taxon>
        <taxon>Teleostei</taxon>
        <taxon>Anguilliformes</taxon>
        <taxon>Anguillidae</taxon>
        <taxon>Anguilla</taxon>
    </lineage>
</organism>
<proteinExistence type="predicted"/>
<dbReference type="EMBL" id="GBXM01104741">
    <property type="protein sequence ID" value="JAH03836.1"/>
    <property type="molecule type" value="Transcribed_RNA"/>
</dbReference>
<name>A0A0E9PGV1_ANGAN</name>